<proteinExistence type="predicted"/>
<dbReference type="EMBL" id="KZ678137">
    <property type="protein sequence ID" value="PSN65514.1"/>
    <property type="molecule type" value="Genomic_DNA"/>
</dbReference>
<dbReference type="Proteomes" id="UP000240883">
    <property type="component" value="Unassembled WGS sequence"/>
</dbReference>
<sequence length="100" mass="10550">MEASAGYSVLGTTMGLSEAAAGAADAMAGARRRSAASLLMNCIAVAEDRGIRVFKIATLSELQFEKKSEKRVTGVNGTNDAGVVQMEKDPFLSLYFEVEA</sequence>
<keyword evidence="2" id="KW-1185">Reference proteome</keyword>
<reference evidence="1 2" key="1">
    <citation type="journal article" date="2018" name="Front. Microbiol.">
        <title>Genome-Wide Analysis of Corynespora cassiicola Leaf Fall Disease Putative Effectors.</title>
        <authorList>
            <person name="Lopez D."/>
            <person name="Ribeiro S."/>
            <person name="Label P."/>
            <person name="Fumanal B."/>
            <person name="Venisse J.S."/>
            <person name="Kohler A."/>
            <person name="de Oliveira R.R."/>
            <person name="Labutti K."/>
            <person name="Lipzen A."/>
            <person name="Lail K."/>
            <person name="Bauer D."/>
            <person name="Ohm R.A."/>
            <person name="Barry K.W."/>
            <person name="Spatafora J."/>
            <person name="Grigoriev I.V."/>
            <person name="Martin F.M."/>
            <person name="Pujade-Renaud V."/>
        </authorList>
    </citation>
    <scope>NUCLEOTIDE SEQUENCE [LARGE SCALE GENOMIC DNA]</scope>
    <source>
        <strain evidence="1 2">Philippines</strain>
    </source>
</reference>
<organism evidence="1 2">
    <name type="scientific">Corynespora cassiicola Philippines</name>
    <dbReference type="NCBI Taxonomy" id="1448308"/>
    <lineage>
        <taxon>Eukaryota</taxon>
        <taxon>Fungi</taxon>
        <taxon>Dikarya</taxon>
        <taxon>Ascomycota</taxon>
        <taxon>Pezizomycotina</taxon>
        <taxon>Dothideomycetes</taxon>
        <taxon>Pleosporomycetidae</taxon>
        <taxon>Pleosporales</taxon>
        <taxon>Corynesporascaceae</taxon>
        <taxon>Corynespora</taxon>
    </lineage>
</organism>
<accession>A0A2T2NJA2</accession>
<evidence type="ECO:0000313" key="2">
    <source>
        <dbReference type="Proteomes" id="UP000240883"/>
    </source>
</evidence>
<name>A0A2T2NJA2_CORCC</name>
<gene>
    <name evidence="1" type="ORF">BS50DRAFT_60700</name>
</gene>
<dbReference type="AlphaFoldDB" id="A0A2T2NJA2"/>
<protein>
    <submittedName>
        <fullName evidence="1">Uncharacterized protein</fullName>
    </submittedName>
</protein>
<evidence type="ECO:0000313" key="1">
    <source>
        <dbReference type="EMBL" id="PSN65514.1"/>
    </source>
</evidence>